<dbReference type="PROSITE" id="PS50110">
    <property type="entry name" value="RESPONSE_REGULATORY"/>
    <property type="match status" value="1"/>
</dbReference>
<dbReference type="Proteomes" id="UP000291981">
    <property type="component" value="Unassembled WGS sequence"/>
</dbReference>
<proteinExistence type="predicted"/>
<dbReference type="PRINTS" id="PR00038">
    <property type="entry name" value="HTHLUXR"/>
</dbReference>
<dbReference type="InterPro" id="IPR011006">
    <property type="entry name" value="CheY-like_superfamily"/>
</dbReference>
<comment type="caution">
    <text evidence="6">The sequence shown here is derived from an EMBL/GenBank/DDBJ whole genome shotgun (WGS) entry which is preliminary data.</text>
</comment>
<reference evidence="6 7" key="1">
    <citation type="submission" date="2019-02" db="EMBL/GenBank/DDBJ databases">
        <title>Draft genome sequence of Muricauda sp. 176CP4-71.</title>
        <authorList>
            <person name="Park J.-S."/>
        </authorList>
    </citation>
    <scope>NUCLEOTIDE SEQUENCE [LARGE SCALE GENOMIC DNA]</scope>
    <source>
        <strain evidence="6 7">176CP4-71</strain>
    </source>
</reference>
<dbReference type="GO" id="GO:0006355">
    <property type="term" value="P:regulation of DNA-templated transcription"/>
    <property type="evidence" value="ECO:0007669"/>
    <property type="project" value="InterPro"/>
</dbReference>
<organism evidence="6 7">
    <name type="scientific">Flagellimonas allohymeniacidonis</name>
    <dbReference type="NCBI Taxonomy" id="2517819"/>
    <lineage>
        <taxon>Bacteria</taxon>
        <taxon>Pseudomonadati</taxon>
        <taxon>Bacteroidota</taxon>
        <taxon>Flavobacteriia</taxon>
        <taxon>Flavobacteriales</taxon>
        <taxon>Flavobacteriaceae</taxon>
        <taxon>Flagellimonas</taxon>
    </lineage>
</organism>
<dbReference type="InterPro" id="IPR001789">
    <property type="entry name" value="Sig_transdc_resp-reg_receiver"/>
</dbReference>
<evidence type="ECO:0000256" key="1">
    <source>
        <dbReference type="ARBA" id="ARBA00022553"/>
    </source>
</evidence>
<dbReference type="PANTHER" id="PTHR43214:SF43">
    <property type="entry name" value="TWO-COMPONENT RESPONSE REGULATOR"/>
    <property type="match status" value="1"/>
</dbReference>
<evidence type="ECO:0000256" key="3">
    <source>
        <dbReference type="PROSITE-ProRule" id="PRU00169"/>
    </source>
</evidence>
<dbReference type="PANTHER" id="PTHR43214">
    <property type="entry name" value="TWO-COMPONENT RESPONSE REGULATOR"/>
    <property type="match status" value="1"/>
</dbReference>
<dbReference type="PROSITE" id="PS50043">
    <property type="entry name" value="HTH_LUXR_2"/>
    <property type="match status" value="1"/>
</dbReference>
<name>A0A4V2HST8_9FLAO</name>
<evidence type="ECO:0000259" key="5">
    <source>
        <dbReference type="PROSITE" id="PS50110"/>
    </source>
</evidence>
<keyword evidence="1 3" id="KW-0597">Phosphoprotein</keyword>
<dbReference type="SUPFAM" id="SSF46894">
    <property type="entry name" value="C-terminal effector domain of the bipartite response regulators"/>
    <property type="match status" value="1"/>
</dbReference>
<evidence type="ECO:0000313" key="6">
    <source>
        <dbReference type="EMBL" id="TAI49010.1"/>
    </source>
</evidence>
<dbReference type="CDD" id="cd06170">
    <property type="entry name" value="LuxR_C_like"/>
    <property type="match status" value="1"/>
</dbReference>
<dbReference type="InterPro" id="IPR058245">
    <property type="entry name" value="NreC/VraR/RcsB-like_REC"/>
</dbReference>
<dbReference type="GO" id="GO:0000160">
    <property type="term" value="P:phosphorelay signal transduction system"/>
    <property type="evidence" value="ECO:0007669"/>
    <property type="project" value="InterPro"/>
</dbReference>
<evidence type="ECO:0000259" key="4">
    <source>
        <dbReference type="PROSITE" id="PS50043"/>
    </source>
</evidence>
<sequence length="206" mass="22794">MIRLVLADDHVMLRQGLASLLNEQANMKVVAEANNGNEVLDILSHETVDVLLLDIEMPGMDGFDTLREIRKLQIPPRVLVLTMHKSPQFLKNIFSAGANGYLPKDSGKKVLVEAILTLHSSGSFHTPETMKMVMDGLKASKKSAGISQREKEIIQLIADQHTTSEIAEKLFLSTHTVESHRKNILLKLGLKNSAGLVKYAIHRGLI</sequence>
<evidence type="ECO:0000313" key="7">
    <source>
        <dbReference type="Proteomes" id="UP000291981"/>
    </source>
</evidence>
<dbReference type="AlphaFoldDB" id="A0A4V2HST8"/>
<keyword evidence="2" id="KW-0238">DNA-binding</keyword>
<feature type="modified residue" description="4-aspartylphosphate" evidence="3">
    <location>
        <position position="54"/>
    </location>
</feature>
<dbReference type="Gene3D" id="3.40.50.2300">
    <property type="match status" value="1"/>
</dbReference>
<protein>
    <submittedName>
        <fullName evidence="6">Response regulator transcription factor</fullName>
    </submittedName>
</protein>
<feature type="domain" description="Response regulatory" evidence="5">
    <location>
        <begin position="3"/>
        <end position="119"/>
    </location>
</feature>
<dbReference type="CDD" id="cd17535">
    <property type="entry name" value="REC_NarL-like"/>
    <property type="match status" value="1"/>
</dbReference>
<keyword evidence="7" id="KW-1185">Reference proteome</keyword>
<dbReference type="SUPFAM" id="SSF52172">
    <property type="entry name" value="CheY-like"/>
    <property type="match status" value="1"/>
</dbReference>
<evidence type="ECO:0000256" key="2">
    <source>
        <dbReference type="ARBA" id="ARBA00023125"/>
    </source>
</evidence>
<feature type="domain" description="HTH luxR-type" evidence="4">
    <location>
        <begin position="139"/>
        <end position="204"/>
    </location>
</feature>
<dbReference type="GO" id="GO:0003677">
    <property type="term" value="F:DNA binding"/>
    <property type="evidence" value="ECO:0007669"/>
    <property type="project" value="UniProtKB-KW"/>
</dbReference>
<dbReference type="SMART" id="SM00448">
    <property type="entry name" value="REC"/>
    <property type="match status" value="1"/>
</dbReference>
<dbReference type="EMBL" id="SGIU01000001">
    <property type="protein sequence ID" value="TAI49010.1"/>
    <property type="molecule type" value="Genomic_DNA"/>
</dbReference>
<dbReference type="RefSeq" id="WP_130610101.1">
    <property type="nucleotide sequence ID" value="NZ_SGIU01000001.1"/>
</dbReference>
<dbReference type="SMART" id="SM00421">
    <property type="entry name" value="HTH_LUXR"/>
    <property type="match status" value="1"/>
</dbReference>
<dbReference type="Pfam" id="PF00072">
    <property type="entry name" value="Response_reg"/>
    <property type="match status" value="1"/>
</dbReference>
<dbReference type="InterPro" id="IPR000792">
    <property type="entry name" value="Tscrpt_reg_LuxR_C"/>
</dbReference>
<accession>A0A4V2HST8</accession>
<dbReference type="OrthoDB" id="9795108at2"/>
<dbReference type="Pfam" id="PF00196">
    <property type="entry name" value="GerE"/>
    <property type="match status" value="1"/>
</dbReference>
<dbReference type="InterPro" id="IPR016032">
    <property type="entry name" value="Sig_transdc_resp-reg_C-effctor"/>
</dbReference>
<gene>
    <name evidence="6" type="ORF">EW142_04230</name>
</gene>
<dbReference type="InterPro" id="IPR039420">
    <property type="entry name" value="WalR-like"/>
</dbReference>